<evidence type="ECO:0000313" key="3">
    <source>
        <dbReference type="Proteomes" id="UP000320085"/>
    </source>
</evidence>
<reference evidence="2 3" key="1">
    <citation type="submission" date="2019-06" db="EMBL/GenBank/DDBJ databases">
        <title>Sequencing the genomes of 1000 actinobacteria strains.</title>
        <authorList>
            <person name="Klenk H.-P."/>
        </authorList>
    </citation>
    <scope>NUCLEOTIDE SEQUENCE [LARGE SCALE GENOMIC DNA]</scope>
    <source>
        <strain evidence="2 3">DSM 21776</strain>
    </source>
</reference>
<proteinExistence type="predicted"/>
<dbReference type="AlphaFoldDB" id="A0A543PN09"/>
<comment type="caution">
    <text evidence="2">The sequence shown here is derived from an EMBL/GenBank/DDBJ whole genome shotgun (WGS) entry which is preliminary data.</text>
</comment>
<name>A0A543PN09_9MICO</name>
<gene>
    <name evidence="2" type="ORF">FHX52_4711</name>
</gene>
<protein>
    <recommendedName>
        <fullName evidence="4">BNR repeat protein</fullName>
    </recommendedName>
</protein>
<accession>A0A543PN09</accession>
<dbReference type="Gene3D" id="2.120.10.10">
    <property type="match status" value="1"/>
</dbReference>
<evidence type="ECO:0000313" key="2">
    <source>
        <dbReference type="EMBL" id="TQN45471.1"/>
    </source>
</evidence>
<evidence type="ECO:0008006" key="4">
    <source>
        <dbReference type="Google" id="ProtNLM"/>
    </source>
</evidence>
<dbReference type="SUPFAM" id="SSF50939">
    <property type="entry name" value="Sialidases"/>
    <property type="match status" value="1"/>
</dbReference>
<feature type="signal peptide" evidence="1">
    <location>
        <begin position="1"/>
        <end position="26"/>
    </location>
</feature>
<dbReference type="OrthoDB" id="127969at2"/>
<sequence>MGHPRILPAVLASAALALTGSAAALASPPPPPSDVLVNVASPPTPFSQNKQNEPAVAIDAHEPSVVVSGANDEIDEESCAAGDPTTCPFTDGVGVSGVYFSFTGGSSWTQPTYQGFTARSCIGPAACAPTTGPIGTLPKYAENGLVSDGDPAVAFGPRPGSDGSFSWGNGSRLYYANLTSNFPTSPAFKGFEAIAVSTTDNARAAAGGDASAWKAPVLISKQSSTTFSDKEQVWADNAASSRFFGNVYVCWASFVSNSRGNALPTPLVVARSSDGGATWTTKQVGPASDNGINQQADGCTIRTDSAGNVYVFGQGLRGGQQLQLMYRSTDGGAHWKGPQTVADRTSPGVTDPVLGRPTMDGIAGARVDLAAGPSVDIANGAPSGTDATDQIVMTWADGTDGLDNEKLLWTSSTDGGASWSPPKALDLPTGDRPVYTAPALSPDGKDLYVVDNAFTTPYRNDTSTVRGLVGQLWHANVVGGIPSGWTSLDRSAVGDPRGTSQNGLTAEFLGDYVYASATRDGVVGVWNDASHAEHCTAIDNYRASLYTSSPTAPPDVIGSCPSTFGNSDIRGGMWADPTTP</sequence>
<evidence type="ECO:0000256" key="1">
    <source>
        <dbReference type="SAM" id="SignalP"/>
    </source>
</evidence>
<organism evidence="2 3">
    <name type="scientific">Humibacillus xanthopallidus</name>
    <dbReference type="NCBI Taxonomy" id="412689"/>
    <lineage>
        <taxon>Bacteria</taxon>
        <taxon>Bacillati</taxon>
        <taxon>Actinomycetota</taxon>
        <taxon>Actinomycetes</taxon>
        <taxon>Micrococcales</taxon>
        <taxon>Intrasporangiaceae</taxon>
        <taxon>Humibacillus</taxon>
    </lineage>
</organism>
<feature type="chain" id="PRO_5022198252" description="BNR repeat protein" evidence="1">
    <location>
        <begin position="27"/>
        <end position="580"/>
    </location>
</feature>
<dbReference type="EMBL" id="VFQF01000003">
    <property type="protein sequence ID" value="TQN45471.1"/>
    <property type="molecule type" value="Genomic_DNA"/>
</dbReference>
<dbReference type="CDD" id="cd15482">
    <property type="entry name" value="Sialidase_non-viral"/>
    <property type="match status" value="1"/>
</dbReference>
<keyword evidence="1" id="KW-0732">Signal</keyword>
<dbReference type="RefSeq" id="WP_141824685.1">
    <property type="nucleotide sequence ID" value="NZ_BAAAQC010000013.1"/>
</dbReference>
<dbReference type="InterPro" id="IPR036278">
    <property type="entry name" value="Sialidase_sf"/>
</dbReference>
<dbReference type="Proteomes" id="UP000320085">
    <property type="component" value="Unassembled WGS sequence"/>
</dbReference>